<keyword evidence="9" id="KW-1185">Reference proteome</keyword>
<feature type="domain" description="NlpC/P60" evidence="7">
    <location>
        <begin position="226"/>
        <end position="346"/>
    </location>
</feature>
<dbReference type="SUPFAM" id="SSF54001">
    <property type="entry name" value="Cysteine proteinases"/>
    <property type="match status" value="1"/>
</dbReference>
<name>A0ABP3PFC2_SACER</name>
<evidence type="ECO:0000313" key="9">
    <source>
        <dbReference type="Proteomes" id="UP001500729"/>
    </source>
</evidence>
<dbReference type="InterPro" id="IPR051794">
    <property type="entry name" value="PG_Endopeptidase_C40"/>
</dbReference>
<keyword evidence="2" id="KW-0645">Protease</keyword>
<keyword evidence="6" id="KW-0732">Signal</keyword>
<dbReference type="InterPro" id="IPR000064">
    <property type="entry name" value="NLP_P60_dom"/>
</dbReference>
<dbReference type="EMBL" id="BAAAGS010000099">
    <property type="protein sequence ID" value="GAA0562671.1"/>
    <property type="molecule type" value="Genomic_DNA"/>
</dbReference>
<proteinExistence type="inferred from homology"/>
<sequence length="346" mass="36739">MVRSELKRTVCGAVALTAVATSVGVSSGPALAQPGTPNTLSEAQRQLRDLSRNAELLTEEYKKAQDDHAARKADLDRATTEADTAQRVADQARTEEERFRGEVDQLTRASYQGARVNQLSALLVSESPDDFLDRASVIEVLAKDNNEAISRLSDATHQAEDAQRRAQDARGRAARAEADAARITGEIAARKGAMDAEVARVKQQYDRLSPAEQDSLSGESSNVGSIAGAGAAVQAVNAALGKQGSPYVFGAKGPSQFDCSGLVQWSYKQAGVDVPGSTKSQVSEGRGVSRSDLRPGDVVFYYSSASHNAMYIGGGKVVHAPTEGQDVTVEELDEIGDVNSIRRFVG</sequence>
<dbReference type="Gene3D" id="3.90.1720.10">
    <property type="entry name" value="endopeptidase domain like (from Nostoc punctiforme)"/>
    <property type="match status" value="1"/>
</dbReference>
<feature type="compositionally biased region" description="Basic and acidic residues" evidence="5">
    <location>
        <begin position="157"/>
        <end position="171"/>
    </location>
</feature>
<dbReference type="PANTHER" id="PTHR47359:SF3">
    <property type="entry name" value="NLP_P60 DOMAIN-CONTAINING PROTEIN-RELATED"/>
    <property type="match status" value="1"/>
</dbReference>
<feature type="compositionally biased region" description="Basic and acidic residues" evidence="5">
    <location>
        <begin position="64"/>
        <end position="80"/>
    </location>
</feature>
<reference evidence="9" key="1">
    <citation type="journal article" date="2019" name="Int. J. Syst. Evol. Microbiol.">
        <title>The Global Catalogue of Microorganisms (GCM) 10K type strain sequencing project: providing services to taxonomists for standard genome sequencing and annotation.</title>
        <authorList>
            <consortium name="The Broad Institute Genomics Platform"/>
            <consortium name="The Broad Institute Genome Sequencing Center for Infectious Disease"/>
            <person name="Wu L."/>
            <person name="Ma J."/>
        </authorList>
    </citation>
    <scope>NUCLEOTIDE SEQUENCE [LARGE SCALE GENOMIC DNA]</scope>
    <source>
        <strain evidence="9">JCM 10303</strain>
    </source>
</reference>
<feature type="region of interest" description="Disordered" evidence="5">
    <location>
        <begin position="64"/>
        <end position="96"/>
    </location>
</feature>
<evidence type="ECO:0000259" key="7">
    <source>
        <dbReference type="PROSITE" id="PS51935"/>
    </source>
</evidence>
<evidence type="ECO:0000256" key="1">
    <source>
        <dbReference type="ARBA" id="ARBA00007074"/>
    </source>
</evidence>
<evidence type="ECO:0000256" key="4">
    <source>
        <dbReference type="ARBA" id="ARBA00022807"/>
    </source>
</evidence>
<organism evidence="8 9">
    <name type="scientific">Saccharopolyspora erythraea</name>
    <name type="common">Streptomyces erythraeus</name>
    <dbReference type="NCBI Taxonomy" id="1836"/>
    <lineage>
        <taxon>Bacteria</taxon>
        <taxon>Bacillati</taxon>
        <taxon>Actinomycetota</taxon>
        <taxon>Actinomycetes</taxon>
        <taxon>Pseudonocardiales</taxon>
        <taxon>Pseudonocardiaceae</taxon>
        <taxon>Saccharopolyspora</taxon>
    </lineage>
</organism>
<evidence type="ECO:0000256" key="5">
    <source>
        <dbReference type="SAM" id="MobiDB-lite"/>
    </source>
</evidence>
<evidence type="ECO:0000313" key="8">
    <source>
        <dbReference type="EMBL" id="GAA0562671.1"/>
    </source>
</evidence>
<gene>
    <name evidence="8" type="ORF">GCM10009533_68990</name>
</gene>
<evidence type="ECO:0000256" key="2">
    <source>
        <dbReference type="ARBA" id="ARBA00022670"/>
    </source>
</evidence>
<dbReference type="Proteomes" id="UP001500729">
    <property type="component" value="Unassembled WGS sequence"/>
</dbReference>
<keyword evidence="3" id="KW-0378">Hydrolase</keyword>
<protein>
    <submittedName>
        <fullName evidence="8">C40 family peptidase</fullName>
    </submittedName>
</protein>
<keyword evidence="4" id="KW-0788">Thiol protease</keyword>
<dbReference type="Pfam" id="PF00877">
    <property type="entry name" value="NLPC_P60"/>
    <property type="match status" value="1"/>
</dbReference>
<dbReference type="InterPro" id="IPR038765">
    <property type="entry name" value="Papain-like_cys_pep_sf"/>
</dbReference>
<accession>A0ABP3PFC2</accession>
<dbReference type="PROSITE" id="PS51935">
    <property type="entry name" value="NLPC_P60"/>
    <property type="match status" value="1"/>
</dbReference>
<comment type="caution">
    <text evidence="8">The sequence shown here is derived from an EMBL/GenBank/DDBJ whole genome shotgun (WGS) entry which is preliminary data.</text>
</comment>
<feature type="chain" id="PRO_5045076920" evidence="6">
    <location>
        <begin position="33"/>
        <end position="346"/>
    </location>
</feature>
<comment type="similarity">
    <text evidence="1">Belongs to the peptidase C40 family.</text>
</comment>
<dbReference type="PANTHER" id="PTHR47359">
    <property type="entry name" value="PEPTIDOGLYCAN DL-ENDOPEPTIDASE CWLO"/>
    <property type="match status" value="1"/>
</dbReference>
<feature type="signal peptide" evidence="6">
    <location>
        <begin position="1"/>
        <end position="32"/>
    </location>
</feature>
<evidence type="ECO:0000256" key="6">
    <source>
        <dbReference type="SAM" id="SignalP"/>
    </source>
</evidence>
<evidence type="ECO:0000256" key="3">
    <source>
        <dbReference type="ARBA" id="ARBA00022801"/>
    </source>
</evidence>
<feature type="region of interest" description="Disordered" evidence="5">
    <location>
        <begin position="151"/>
        <end position="171"/>
    </location>
</feature>